<dbReference type="Proteomes" id="UP000798662">
    <property type="component" value="Chromosome 2"/>
</dbReference>
<dbReference type="EMBL" id="CM020619">
    <property type="protein sequence ID" value="KAK1866403.1"/>
    <property type="molecule type" value="Genomic_DNA"/>
</dbReference>
<protein>
    <submittedName>
        <fullName evidence="1">Uncharacterized protein</fullName>
    </submittedName>
</protein>
<gene>
    <name evidence="1" type="ORF">I4F81_008923</name>
</gene>
<accession>A0ACC3C9G2</accession>
<sequence>MAPSPFTKPPGPVALIVLDGVGLAPSSPYNAWAVAATPTLDALTAGELPTGVPTTAGAAVLTTTLAASGRAVGLREPGDAGNSEVGHVTLGAGRVLRQAAAAIDDGLAGGRFREGDVWRWLMEAVGEQQQGGAGGGEGGEGAPPAAEAGTAGPDDQDGTAGGDGEEGGQRPPATLHLLGLLSDGGVHAVMDHVWTLLDAAVADGVRRIRLHVLTDGRDVGERTALGFLDQLDAKLAAIRDGADGNVDVAVASGGGRMAVTMDRYGTDWGVVAAGWHAHVAGDTETVAAFPSAAAAVKAAYKDGLNDQHIPAFVVVDPDGRPVGRMADGDAVVLWNYRGDRAVEMARALDTPAGEEWPHFDRRHVPRVRFAGMTVYDEEEGVPDAALVSPVAVDQPVGEVVAAAGLTRLCVAESKKFGHLTYFFNGHRGTPFDPSVEEYVKVDSLPGRDEDHPAMATEAVVERVLDAVQGRDGRVPDLLCINFANGDMCGHTGVMAAAVAGMETLDAALARLLSAVVGAGGVAVVTADHGNVEQMAELDEDSGVVAGDTPGGWAPLTAHTTAAVPLWVVGAPVGGMAIDGGARWDAGTPGGDPTCDGPGIANVSAAVLHLLGLESPDEYLPSVLVEAKKEA</sequence>
<keyword evidence="2" id="KW-1185">Reference proteome</keyword>
<organism evidence="1 2">
    <name type="scientific">Pyropia yezoensis</name>
    <name type="common">Susabi-nori</name>
    <name type="synonym">Porphyra yezoensis</name>
    <dbReference type="NCBI Taxonomy" id="2788"/>
    <lineage>
        <taxon>Eukaryota</taxon>
        <taxon>Rhodophyta</taxon>
        <taxon>Bangiophyceae</taxon>
        <taxon>Bangiales</taxon>
        <taxon>Bangiaceae</taxon>
        <taxon>Pyropia</taxon>
    </lineage>
</organism>
<reference evidence="1" key="1">
    <citation type="submission" date="2019-11" db="EMBL/GenBank/DDBJ databases">
        <title>Nori genome reveals adaptations in red seaweeds to the harsh intertidal environment.</title>
        <authorList>
            <person name="Wang D."/>
            <person name="Mao Y."/>
        </authorList>
    </citation>
    <scope>NUCLEOTIDE SEQUENCE</scope>
    <source>
        <tissue evidence="1">Gametophyte</tissue>
    </source>
</reference>
<proteinExistence type="predicted"/>
<evidence type="ECO:0000313" key="1">
    <source>
        <dbReference type="EMBL" id="KAK1866403.1"/>
    </source>
</evidence>
<evidence type="ECO:0000313" key="2">
    <source>
        <dbReference type="Proteomes" id="UP000798662"/>
    </source>
</evidence>
<comment type="caution">
    <text evidence="1">The sequence shown here is derived from an EMBL/GenBank/DDBJ whole genome shotgun (WGS) entry which is preliminary data.</text>
</comment>
<name>A0ACC3C9G2_PYRYE</name>